<keyword evidence="7" id="KW-0413">Isomerase</keyword>
<dbReference type="SUPFAM" id="SSF55120">
    <property type="entry name" value="Pseudouridine synthase"/>
    <property type="match status" value="1"/>
</dbReference>
<dbReference type="GO" id="GO:1990481">
    <property type="term" value="P:mRNA pseudouridine synthesis"/>
    <property type="evidence" value="ECO:0007669"/>
    <property type="project" value="TreeGrafter"/>
</dbReference>
<evidence type="ECO:0000256" key="12">
    <source>
        <dbReference type="ARBA" id="ARBA00079072"/>
    </source>
</evidence>
<dbReference type="GO" id="GO:0003723">
    <property type="term" value="F:RNA binding"/>
    <property type="evidence" value="ECO:0007669"/>
    <property type="project" value="InterPro"/>
</dbReference>
<dbReference type="PANTHER" id="PTHR11142:SF4">
    <property type="entry name" value="PSEUDOURIDYLATE SYNTHASE 1 HOMOLOG"/>
    <property type="match status" value="1"/>
</dbReference>
<evidence type="ECO:0000256" key="3">
    <source>
        <dbReference type="ARBA" id="ARBA00004123"/>
    </source>
</evidence>
<dbReference type="InterPro" id="IPR001406">
    <property type="entry name" value="PsdUridine_synth_TruA"/>
</dbReference>
<comment type="subcellular location">
    <subcellularLocation>
        <location evidence="3">Nucleus</location>
    </subcellularLocation>
</comment>
<evidence type="ECO:0000256" key="10">
    <source>
        <dbReference type="ARBA" id="ARBA00053072"/>
    </source>
</evidence>
<dbReference type="Proteomes" id="UP000269721">
    <property type="component" value="Unassembled WGS sequence"/>
</dbReference>
<dbReference type="GO" id="GO:0031120">
    <property type="term" value="P:snRNA pseudouridine synthesis"/>
    <property type="evidence" value="ECO:0007669"/>
    <property type="project" value="UniProtKB-ARBA"/>
</dbReference>
<evidence type="ECO:0000256" key="13">
    <source>
        <dbReference type="ARBA" id="ARBA00080858"/>
    </source>
</evidence>
<evidence type="ECO:0000313" key="19">
    <source>
        <dbReference type="Proteomes" id="UP000269721"/>
    </source>
</evidence>
<feature type="binding site" evidence="15">
    <location>
        <position position="129"/>
    </location>
    <ligand>
        <name>substrate</name>
    </ligand>
</feature>
<evidence type="ECO:0000256" key="16">
    <source>
        <dbReference type="SAM" id="MobiDB-lite"/>
    </source>
</evidence>
<dbReference type="GO" id="GO:0006397">
    <property type="term" value="P:mRNA processing"/>
    <property type="evidence" value="ECO:0007669"/>
    <property type="project" value="UniProtKB-KW"/>
</dbReference>
<dbReference type="GO" id="GO:0005634">
    <property type="term" value="C:nucleus"/>
    <property type="evidence" value="ECO:0007669"/>
    <property type="project" value="UniProtKB-SubCell"/>
</dbReference>
<keyword evidence="5" id="KW-0507">mRNA processing</keyword>
<accession>A0A4P9VWZ3</accession>
<evidence type="ECO:0000256" key="11">
    <source>
        <dbReference type="ARBA" id="ARBA00073968"/>
    </source>
</evidence>
<dbReference type="EMBL" id="ML000346">
    <property type="protein sequence ID" value="RKO84224.1"/>
    <property type="molecule type" value="Genomic_DNA"/>
</dbReference>
<dbReference type="GO" id="GO:0009982">
    <property type="term" value="F:pseudouridine synthase activity"/>
    <property type="evidence" value="ECO:0007669"/>
    <property type="project" value="InterPro"/>
</dbReference>
<dbReference type="OrthoDB" id="10256309at2759"/>
<evidence type="ECO:0000256" key="9">
    <source>
        <dbReference type="ARBA" id="ARBA00036943"/>
    </source>
</evidence>
<dbReference type="NCBIfam" id="TIGR00071">
    <property type="entry name" value="hisT_truA"/>
    <property type="match status" value="1"/>
</dbReference>
<evidence type="ECO:0000256" key="15">
    <source>
        <dbReference type="PIRSR" id="PIRSR641708-2"/>
    </source>
</evidence>
<feature type="domain" description="Pseudouridine synthase I TruA alpha/beta" evidence="17">
    <location>
        <begin position="223"/>
        <end position="327"/>
    </location>
</feature>
<dbReference type="PANTHER" id="PTHR11142">
    <property type="entry name" value="PSEUDOURIDYLATE SYNTHASE"/>
    <property type="match status" value="1"/>
</dbReference>
<dbReference type="GO" id="GO:0031119">
    <property type="term" value="P:tRNA pseudouridine synthesis"/>
    <property type="evidence" value="ECO:0007669"/>
    <property type="project" value="InterPro"/>
</dbReference>
<dbReference type="CDD" id="cd02568">
    <property type="entry name" value="PseudoU_synth_PUS1_PUS2"/>
    <property type="match status" value="1"/>
</dbReference>
<evidence type="ECO:0000256" key="6">
    <source>
        <dbReference type="ARBA" id="ARBA00022694"/>
    </source>
</evidence>
<dbReference type="FunFam" id="3.30.70.660:FF:000002">
    <property type="entry name" value="tRNA pseudouridine synthase"/>
    <property type="match status" value="1"/>
</dbReference>
<comment type="catalytic activity">
    <reaction evidence="1">
        <text>a uridine in mRNA = a pseudouridine in mRNA</text>
        <dbReference type="Rhea" id="RHEA:56644"/>
        <dbReference type="Rhea" id="RHEA-COMP:14658"/>
        <dbReference type="Rhea" id="RHEA-COMP:14659"/>
        <dbReference type="ChEBI" id="CHEBI:65314"/>
        <dbReference type="ChEBI" id="CHEBI:65315"/>
    </reaction>
</comment>
<feature type="non-terminal residue" evidence="18">
    <location>
        <position position="1"/>
    </location>
</feature>
<evidence type="ECO:0000256" key="5">
    <source>
        <dbReference type="ARBA" id="ARBA00022664"/>
    </source>
</evidence>
<comment type="similarity">
    <text evidence="4">Belongs to the tRNA pseudouridine synthase TruA family.</text>
</comment>
<dbReference type="InterPro" id="IPR020095">
    <property type="entry name" value="PsdUridine_synth_TruA_C"/>
</dbReference>
<dbReference type="Pfam" id="PF01416">
    <property type="entry name" value="PseudoU_synth_1"/>
    <property type="match status" value="1"/>
</dbReference>
<reference evidence="19" key="1">
    <citation type="journal article" date="2018" name="Nat. Microbiol.">
        <title>Leveraging single-cell genomics to expand the fungal tree of life.</title>
        <authorList>
            <person name="Ahrendt S.R."/>
            <person name="Quandt C.A."/>
            <person name="Ciobanu D."/>
            <person name="Clum A."/>
            <person name="Salamov A."/>
            <person name="Andreopoulos B."/>
            <person name="Cheng J.F."/>
            <person name="Woyke T."/>
            <person name="Pelin A."/>
            <person name="Henrissat B."/>
            <person name="Reynolds N.K."/>
            <person name="Benny G.L."/>
            <person name="Smith M.E."/>
            <person name="James T.Y."/>
            <person name="Grigoriev I.V."/>
        </authorList>
    </citation>
    <scope>NUCLEOTIDE SEQUENCE [LARGE SCALE GENOMIC DNA]</scope>
</reference>
<dbReference type="InterPro" id="IPR041708">
    <property type="entry name" value="PUS1/PUS2-like"/>
</dbReference>
<feature type="non-terminal residue" evidence="18">
    <location>
        <position position="331"/>
    </location>
</feature>
<proteinExistence type="inferred from homology"/>
<dbReference type="FunFam" id="3.30.70.580:FF:000002">
    <property type="entry name" value="tRNA pseudouridine synthase"/>
    <property type="match status" value="1"/>
</dbReference>
<evidence type="ECO:0000256" key="1">
    <source>
        <dbReference type="ARBA" id="ARBA00001166"/>
    </source>
</evidence>
<evidence type="ECO:0000256" key="14">
    <source>
        <dbReference type="PIRSR" id="PIRSR641708-1"/>
    </source>
</evidence>
<keyword evidence="6" id="KW-0819">tRNA processing</keyword>
<comment type="function">
    <text evidence="10">Formation of pseudouridine at positions 27 and 28 in the anticodon stem and loop of transfer RNAs; at positions 34 and 36 of intron-containing precursor tRNA(Ile) and at position 35 in the intron-containing tRNA(Tyr). Catalyzes pseudouridylation at position 44 in U2 snRNA. Also catalyzes pseudouridylation of mRNAs.</text>
</comment>
<comment type="catalytic activity">
    <reaction evidence="9">
        <text>a uridine in tRNA = a pseudouridine in tRNA</text>
        <dbReference type="Rhea" id="RHEA:54572"/>
        <dbReference type="Rhea" id="RHEA-COMP:13339"/>
        <dbReference type="Rhea" id="RHEA-COMP:13934"/>
        <dbReference type="ChEBI" id="CHEBI:65314"/>
        <dbReference type="ChEBI" id="CHEBI:65315"/>
    </reaction>
</comment>
<evidence type="ECO:0000256" key="2">
    <source>
        <dbReference type="ARBA" id="ARBA00001832"/>
    </source>
</evidence>
<protein>
    <recommendedName>
        <fullName evidence="11">tRNA pseudouridine synthase 1</fullName>
    </recommendedName>
    <alternativeName>
        <fullName evidence="12">tRNA pseudouridylate synthase 1</fullName>
    </alternativeName>
    <alternativeName>
        <fullName evidence="13">tRNA-uridine isomerase 1</fullName>
    </alternativeName>
</protein>
<dbReference type="Gene3D" id="3.30.70.660">
    <property type="entry name" value="Pseudouridine synthase I, catalytic domain, C-terminal subdomain"/>
    <property type="match status" value="1"/>
</dbReference>
<name>A0A4P9VWZ3_9FUNG</name>
<evidence type="ECO:0000256" key="8">
    <source>
        <dbReference type="ARBA" id="ARBA00023242"/>
    </source>
</evidence>
<dbReference type="InterPro" id="IPR020094">
    <property type="entry name" value="TruA/RsuA/RluB/E/F_N"/>
</dbReference>
<evidence type="ECO:0000313" key="18">
    <source>
        <dbReference type="EMBL" id="RKO84224.1"/>
    </source>
</evidence>
<comment type="catalytic activity">
    <reaction evidence="2">
        <text>uridine in snRNA = pseudouridine in snRNA</text>
        <dbReference type="Rhea" id="RHEA:51124"/>
        <dbReference type="Rhea" id="RHEA-COMP:12891"/>
        <dbReference type="Rhea" id="RHEA-COMP:12892"/>
        <dbReference type="ChEBI" id="CHEBI:65314"/>
        <dbReference type="ChEBI" id="CHEBI:65315"/>
    </reaction>
</comment>
<gene>
    <name evidence="18" type="ORF">BDK51DRAFT_5772</name>
</gene>
<feature type="active site" description="Nucleophile" evidence="14">
    <location>
        <position position="65"/>
    </location>
</feature>
<dbReference type="Gene3D" id="3.30.70.580">
    <property type="entry name" value="Pseudouridine synthase I, catalytic domain, N-terminal subdomain"/>
    <property type="match status" value="1"/>
</dbReference>
<dbReference type="AlphaFoldDB" id="A0A4P9VWZ3"/>
<evidence type="ECO:0000256" key="7">
    <source>
        <dbReference type="ARBA" id="ARBA00023235"/>
    </source>
</evidence>
<keyword evidence="8" id="KW-0539">Nucleus</keyword>
<evidence type="ECO:0000259" key="17">
    <source>
        <dbReference type="Pfam" id="PF01416"/>
    </source>
</evidence>
<evidence type="ECO:0000256" key="4">
    <source>
        <dbReference type="ARBA" id="ARBA00009375"/>
    </source>
</evidence>
<sequence length="331" mass="36814">KISKKKVALLFGYNGKGYIGLQWQTVTNLPTIETDLFKALVAAEAVRASNAQPDKVNLSRAGRTDKGVHAARQRGPYLHALSFSYILLEPGMDMVSRLNEHLPPTIRVWDVIRTTKNFDARFSCDSRVYEYMLPTYVFTAQSTKLSSSHPLPSPAPHKNAYYNHGPTRTAPPLPTPDSTGTIGDGETPLDPLDVPEATEAESASLRAFRCTAAHMATLRAVFAAFVGTHSFHNFTIGKSPTDAKCIRYMMELTVHDPEIHHDMEWVRVTLHGQSFILHQIRKMIGLAILIVRTGTPSSIVPKTLSKVVRLNIPKAPGFGLWMEEPRFKGWN</sequence>
<keyword evidence="19" id="KW-1185">Reference proteome</keyword>
<dbReference type="InterPro" id="IPR020103">
    <property type="entry name" value="PsdUridine_synth_cat_dom_sf"/>
</dbReference>
<feature type="region of interest" description="Disordered" evidence="16">
    <location>
        <begin position="147"/>
        <end position="193"/>
    </location>
</feature>
<organism evidence="18 19">
    <name type="scientific">Blyttiomyces helicus</name>
    <dbReference type="NCBI Taxonomy" id="388810"/>
    <lineage>
        <taxon>Eukaryota</taxon>
        <taxon>Fungi</taxon>
        <taxon>Fungi incertae sedis</taxon>
        <taxon>Chytridiomycota</taxon>
        <taxon>Chytridiomycota incertae sedis</taxon>
        <taxon>Chytridiomycetes</taxon>
        <taxon>Chytridiomycetes incertae sedis</taxon>
        <taxon>Blyttiomyces</taxon>
    </lineage>
</organism>
<dbReference type="InterPro" id="IPR020097">
    <property type="entry name" value="PsdUridine_synth_TruA_a/b_dom"/>
</dbReference>